<dbReference type="AlphaFoldDB" id="A0A915I0L9"/>
<comment type="cofactor">
    <cofactor evidence="6 7">
        <name>Zn(2+)</name>
        <dbReference type="ChEBI" id="CHEBI:29105"/>
    </cofactor>
    <text evidence="6 7">Binds 1 zinc ion per subunit.</text>
</comment>
<accession>A0A915I0L9</accession>
<evidence type="ECO:0000259" key="8">
    <source>
        <dbReference type="PROSITE" id="PS51864"/>
    </source>
</evidence>
<dbReference type="Proteomes" id="UP000887565">
    <property type="component" value="Unplaced"/>
</dbReference>
<evidence type="ECO:0000256" key="3">
    <source>
        <dbReference type="ARBA" id="ARBA00022801"/>
    </source>
</evidence>
<evidence type="ECO:0000256" key="2">
    <source>
        <dbReference type="ARBA" id="ARBA00022723"/>
    </source>
</evidence>
<keyword evidence="4 6" id="KW-0862">Zinc</keyword>
<dbReference type="PRINTS" id="PR00480">
    <property type="entry name" value="ASTACIN"/>
</dbReference>
<feature type="domain" description="Peptidase M12A" evidence="8">
    <location>
        <begin position="1"/>
        <end position="115"/>
    </location>
</feature>
<dbReference type="Pfam" id="PF01400">
    <property type="entry name" value="Astacin"/>
    <property type="match status" value="1"/>
</dbReference>
<organism evidence="9 10">
    <name type="scientific">Romanomermis culicivorax</name>
    <name type="common">Nematode worm</name>
    <dbReference type="NCBI Taxonomy" id="13658"/>
    <lineage>
        <taxon>Eukaryota</taxon>
        <taxon>Metazoa</taxon>
        <taxon>Ecdysozoa</taxon>
        <taxon>Nematoda</taxon>
        <taxon>Enoplea</taxon>
        <taxon>Dorylaimia</taxon>
        <taxon>Mermithida</taxon>
        <taxon>Mermithoidea</taxon>
        <taxon>Mermithidae</taxon>
        <taxon>Romanomermis</taxon>
    </lineage>
</organism>
<keyword evidence="1 7" id="KW-0645">Protease</keyword>
<keyword evidence="9" id="KW-1185">Reference proteome</keyword>
<evidence type="ECO:0000256" key="7">
    <source>
        <dbReference type="RuleBase" id="RU361183"/>
    </source>
</evidence>
<evidence type="ECO:0000256" key="6">
    <source>
        <dbReference type="PROSITE-ProRule" id="PRU01211"/>
    </source>
</evidence>
<evidence type="ECO:0000313" key="9">
    <source>
        <dbReference type="Proteomes" id="UP000887565"/>
    </source>
</evidence>
<keyword evidence="3 7" id="KW-0378">Hydrolase</keyword>
<dbReference type="InterPro" id="IPR024079">
    <property type="entry name" value="MetalloPept_cat_dom_sf"/>
</dbReference>
<dbReference type="Gene3D" id="3.40.390.10">
    <property type="entry name" value="Collagenase (Catalytic Domain)"/>
    <property type="match status" value="1"/>
</dbReference>
<dbReference type="WBParaSite" id="nRc.2.0.1.t07042-RA">
    <property type="protein sequence ID" value="nRc.2.0.1.t07042-RA"/>
    <property type="gene ID" value="nRc.2.0.1.g07042"/>
</dbReference>
<feature type="binding site" evidence="6">
    <location>
        <position position="35"/>
    </location>
    <ligand>
        <name>Zn(2+)</name>
        <dbReference type="ChEBI" id="CHEBI:29105"/>
        <note>catalytic</note>
    </ligand>
</feature>
<dbReference type="PANTHER" id="PTHR10127:SF780">
    <property type="entry name" value="METALLOENDOPEPTIDASE"/>
    <property type="match status" value="1"/>
</dbReference>
<keyword evidence="2 6" id="KW-0479">Metal-binding</keyword>
<evidence type="ECO:0000256" key="1">
    <source>
        <dbReference type="ARBA" id="ARBA00022670"/>
    </source>
</evidence>
<evidence type="ECO:0000313" key="10">
    <source>
        <dbReference type="WBParaSite" id="nRc.2.0.1.t07042-RA"/>
    </source>
</evidence>
<dbReference type="PROSITE" id="PS51864">
    <property type="entry name" value="ASTACIN"/>
    <property type="match status" value="1"/>
</dbReference>
<keyword evidence="5 7" id="KW-0482">Metalloprotease</keyword>
<dbReference type="GO" id="GO:0006508">
    <property type="term" value="P:proteolysis"/>
    <property type="evidence" value="ECO:0007669"/>
    <property type="project" value="UniProtKB-KW"/>
</dbReference>
<protein>
    <recommendedName>
        <fullName evidence="7">Metalloendopeptidase</fullName>
        <ecNumber evidence="7">3.4.24.-</ecNumber>
    </recommendedName>
</protein>
<dbReference type="PANTHER" id="PTHR10127">
    <property type="entry name" value="DISCOIDIN, CUB, EGF, LAMININ , AND ZINC METALLOPROTEASE DOMAIN CONTAINING"/>
    <property type="match status" value="1"/>
</dbReference>
<name>A0A915I0L9_ROMCU</name>
<dbReference type="InterPro" id="IPR001506">
    <property type="entry name" value="Peptidase_M12A"/>
</dbReference>
<dbReference type="SUPFAM" id="SSF55486">
    <property type="entry name" value="Metalloproteases ('zincins'), catalytic domain"/>
    <property type="match status" value="1"/>
</dbReference>
<sequence length="260" mass="29856">MAGTVNNLSISCDDSFVYLRYKYLHDIGHVLGLSHEHQRYGRDAYVKVHYENIQPGMEYTYIRMNLSTYFGPYDYNSLMHYPATAFAKSGQNRMGQTYGLSKCDVVRLNILYNCTDKPRDLRICRGDSFPSVCLDISDDCETWLGEQKAGTCDAYPGFYKLRYCSKSCDNCDRMKIQYNEESFVAKHTEKSVLVHKKDSGTYMHGTKALPKEWKSDITKITKIDFLSAKTRTAALKRFILDHTLSLLINSSEQILDCPKS</sequence>
<evidence type="ECO:0000256" key="5">
    <source>
        <dbReference type="ARBA" id="ARBA00023049"/>
    </source>
</evidence>
<proteinExistence type="predicted"/>
<reference evidence="10" key="1">
    <citation type="submission" date="2022-11" db="UniProtKB">
        <authorList>
            <consortium name="WormBaseParasite"/>
        </authorList>
    </citation>
    <scope>IDENTIFICATION</scope>
</reference>
<dbReference type="GO" id="GO:0008270">
    <property type="term" value="F:zinc ion binding"/>
    <property type="evidence" value="ECO:0007669"/>
    <property type="project" value="UniProtKB-UniRule"/>
</dbReference>
<evidence type="ECO:0000256" key="4">
    <source>
        <dbReference type="ARBA" id="ARBA00022833"/>
    </source>
</evidence>
<feature type="binding site" evidence="6">
    <location>
        <position position="25"/>
    </location>
    <ligand>
        <name>Zn(2+)</name>
        <dbReference type="ChEBI" id="CHEBI:29105"/>
        <note>catalytic</note>
    </ligand>
</feature>
<comment type="caution">
    <text evidence="6">Lacks conserved residue(s) required for the propagation of feature annotation.</text>
</comment>
<dbReference type="EC" id="3.4.24.-" evidence="7"/>
<dbReference type="GO" id="GO:0004222">
    <property type="term" value="F:metalloendopeptidase activity"/>
    <property type="evidence" value="ECO:0007669"/>
    <property type="project" value="UniProtKB-UniRule"/>
</dbReference>
<feature type="binding site" evidence="6">
    <location>
        <position position="29"/>
    </location>
    <ligand>
        <name>Zn(2+)</name>
        <dbReference type="ChEBI" id="CHEBI:29105"/>
        <note>catalytic</note>
    </ligand>
</feature>